<feature type="compositionally biased region" description="Polar residues" evidence="1">
    <location>
        <begin position="98"/>
        <end position="114"/>
    </location>
</feature>
<reference evidence="2 3" key="1">
    <citation type="submission" date="2017-06" db="EMBL/GenBank/DDBJ databases">
        <title>Ant-infecting Ophiocordyceps genomes reveal a high diversity of potential behavioral manipulation genes and a possible major role for enterotoxins.</title>
        <authorList>
            <person name="De Bekker C."/>
            <person name="Evans H.C."/>
            <person name="Brachmann A."/>
            <person name="Hughes D.P."/>
        </authorList>
    </citation>
    <scope>NUCLEOTIDE SEQUENCE [LARGE SCALE GENOMIC DNA]</scope>
    <source>
        <strain evidence="2 3">1348a</strain>
    </source>
</reference>
<evidence type="ECO:0000313" key="2">
    <source>
        <dbReference type="EMBL" id="PHH83136.1"/>
    </source>
</evidence>
<dbReference type="Proteomes" id="UP000224854">
    <property type="component" value="Unassembled WGS sequence"/>
</dbReference>
<name>A0A2C5ZT13_9HYPO</name>
<dbReference type="OrthoDB" id="5238042at2759"/>
<feature type="region of interest" description="Disordered" evidence="1">
    <location>
        <begin position="1"/>
        <end position="58"/>
    </location>
</feature>
<dbReference type="AlphaFoldDB" id="A0A2C5ZT13"/>
<protein>
    <submittedName>
        <fullName evidence="2">Uncharacterized protein</fullName>
    </submittedName>
</protein>
<evidence type="ECO:0000256" key="1">
    <source>
        <dbReference type="SAM" id="MobiDB-lite"/>
    </source>
</evidence>
<feature type="compositionally biased region" description="Basic and acidic residues" evidence="1">
    <location>
        <begin position="1"/>
        <end position="13"/>
    </location>
</feature>
<feature type="compositionally biased region" description="Polar residues" evidence="1">
    <location>
        <begin position="297"/>
        <end position="316"/>
    </location>
</feature>
<accession>A0A2C5ZT13</accession>
<comment type="caution">
    <text evidence="2">The sequence shown here is derived from an EMBL/GenBank/DDBJ whole genome shotgun (WGS) entry which is preliminary data.</text>
</comment>
<proteinExistence type="predicted"/>
<feature type="compositionally biased region" description="Polar residues" evidence="1">
    <location>
        <begin position="76"/>
        <end position="89"/>
    </location>
</feature>
<sequence>MDKETNQRHHGDQGTEVSHPYLAKQDSYTRDQPRSPVVAATAARNHDSSLTSETIPRIAAGRSVKSIVQWIEAAAQPSSPSTKSTIGDTSSHKEKAKSTNATAPTPPVQVTSPSRFGRAPIGADDEELSLAFLKYQEFFNDKPLLLRIKDVPDDICDISVDEMVRRAEQTNMSEKAKVVVDWSNYKVTDSSIKVPEQHLDLDLDKPCGKPAVIADINAAGHSDKSQKTLEKSHQVEVALAEKTSPDAPQLEQPFIQRDPDEVKKFWGQVRNYLWISDEELESSSDQDSDSPPMPKGVSTQPFTQKTNRQMSQHADVITQSSVCVEAGNADPQESSFNLE</sequence>
<feature type="region of interest" description="Disordered" evidence="1">
    <location>
        <begin position="280"/>
        <end position="316"/>
    </location>
</feature>
<organism evidence="2 3">
    <name type="scientific">Ophiocordyceps australis</name>
    <dbReference type="NCBI Taxonomy" id="1399860"/>
    <lineage>
        <taxon>Eukaryota</taxon>
        <taxon>Fungi</taxon>
        <taxon>Dikarya</taxon>
        <taxon>Ascomycota</taxon>
        <taxon>Pezizomycotina</taxon>
        <taxon>Sordariomycetes</taxon>
        <taxon>Hypocreomycetidae</taxon>
        <taxon>Hypocreales</taxon>
        <taxon>Ophiocordycipitaceae</taxon>
        <taxon>Ophiocordyceps</taxon>
    </lineage>
</organism>
<evidence type="ECO:0000313" key="3">
    <source>
        <dbReference type="Proteomes" id="UP000224854"/>
    </source>
</evidence>
<feature type="region of interest" description="Disordered" evidence="1">
    <location>
        <begin position="73"/>
        <end position="115"/>
    </location>
</feature>
<gene>
    <name evidence="2" type="ORF">CDD82_3429</name>
</gene>
<keyword evidence="3" id="KW-1185">Reference proteome</keyword>
<dbReference type="EMBL" id="NJEU01000026">
    <property type="protein sequence ID" value="PHH83136.1"/>
    <property type="molecule type" value="Genomic_DNA"/>
</dbReference>